<organism evidence="1 2">
    <name type="scientific">Heyndrickxia coagulans DSM 1 = ATCC 7050</name>
    <dbReference type="NCBI Taxonomy" id="1121088"/>
    <lineage>
        <taxon>Bacteria</taxon>
        <taxon>Bacillati</taxon>
        <taxon>Bacillota</taxon>
        <taxon>Bacilli</taxon>
        <taxon>Bacillales</taxon>
        <taxon>Bacillaceae</taxon>
        <taxon>Heyndrickxia</taxon>
    </lineage>
</organism>
<dbReference type="KEGG" id="bcoa:BF29_2340"/>
<proteinExistence type="predicted"/>
<accession>A0A8B4BTZ9</accession>
<evidence type="ECO:0000313" key="1">
    <source>
        <dbReference type="EMBL" id="SHE86299.1"/>
    </source>
</evidence>
<name>A0A8B4BTZ9_HEYCO</name>
<evidence type="ECO:0000313" key="2">
    <source>
        <dbReference type="Proteomes" id="UP000184029"/>
    </source>
</evidence>
<protein>
    <submittedName>
        <fullName evidence="1">Uncharacterized protein</fullName>
    </submittedName>
</protein>
<gene>
    <name evidence="1" type="ORF">SAMN02745208_00998</name>
</gene>
<dbReference type="Proteomes" id="UP000184029">
    <property type="component" value="Unassembled WGS sequence"/>
</dbReference>
<dbReference type="EMBL" id="FQUB01000014">
    <property type="protein sequence ID" value="SHE86299.1"/>
    <property type="molecule type" value="Genomic_DNA"/>
</dbReference>
<comment type="caution">
    <text evidence="1">The sequence shown here is derived from an EMBL/GenBank/DDBJ whole genome shotgun (WGS) entry which is preliminary data.</text>
</comment>
<dbReference type="AlphaFoldDB" id="A0A8B4BTZ9"/>
<sequence length="45" mass="5530">MANVGRQNLSYLKRAENKERRLSFSIILAGIFNDWRKKDEWRKYK</sequence>
<reference evidence="1 2" key="1">
    <citation type="submission" date="2016-11" db="EMBL/GenBank/DDBJ databases">
        <authorList>
            <person name="Varghese N."/>
            <person name="Submissions S."/>
        </authorList>
    </citation>
    <scope>NUCLEOTIDE SEQUENCE [LARGE SCALE GENOMIC DNA]</scope>
    <source>
        <strain evidence="1 2">DSM 1</strain>
    </source>
</reference>